<evidence type="ECO:0000313" key="12">
    <source>
        <dbReference type="WBParaSite" id="SRAE_2000482300.1"/>
    </source>
</evidence>
<keyword evidence="8" id="KW-0732">Signal</keyword>
<feature type="domain" description="Peptidase M12A" evidence="9">
    <location>
        <begin position="36"/>
        <end position="240"/>
    </location>
</feature>
<keyword evidence="6" id="KW-1015">Disulfide bond</keyword>
<reference evidence="10 11" key="1">
    <citation type="submission" date="2014-09" db="EMBL/GenBank/DDBJ databases">
        <authorList>
            <person name="Martin A.A."/>
        </authorList>
    </citation>
    <scope>NUCLEOTIDE SEQUENCE</scope>
    <source>
        <strain evidence="11">ED321</strain>
        <strain evidence="10">ED321 Heterogonic</strain>
    </source>
</reference>
<evidence type="ECO:0000256" key="6">
    <source>
        <dbReference type="ARBA" id="ARBA00023157"/>
    </source>
</evidence>
<dbReference type="RefSeq" id="XP_024509388.1">
    <property type="nucleotide sequence ID" value="XM_024643752.1"/>
</dbReference>
<dbReference type="InterPro" id="IPR024079">
    <property type="entry name" value="MetalloPept_cat_dom_sf"/>
</dbReference>
<dbReference type="Gene3D" id="3.40.390.10">
    <property type="entry name" value="Collagenase (Catalytic Domain)"/>
    <property type="match status" value="1"/>
</dbReference>
<feature type="chain" id="PRO_5015017734" description="Metalloendopeptidase" evidence="8">
    <location>
        <begin position="19"/>
        <end position="405"/>
    </location>
</feature>
<dbReference type="GO" id="GO:0004222">
    <property type="term" value="F:metalloendopeptidase activity"/>
    <property type="evidence" value="ECO:0007669"/>
    <property type="project" value="UniProtKB-UniRule"/>
</dbReference>
<feature type="signal peptide" evidence="8">
    <location>
        <begin position="1"/>
        <end position="18"/>
    </location>
</feature>
<dbReference type="PRINTS" id="PR00480">
    <property type="entry name" value="ASTACIN"/>
</dbReference>
<dbReference type="WBParaSite" id="SRAE_2000482300.1">
    <property type="protein sequence ID" value="SRAE_2000482300.1"/>
    <property type="gene ID" value="WBGene00265069"/>
</dbReference>
<dbReference type="GeneID" id="36382562"/>
<evidence type="ECO:0000313" key="11">
    <source>
        <dbReference type="Proteomes" id="UP000035682"/>
    </source>
</evidence>
<dbReference type="EC" id="3.4.24.-" evidence="8"/>
<evidence type="ECO:0000313" key="10">
    <source>
        <dbReference type="EMBL" id="CEF70189.1"/>
    </source>
</evidence>
<dbReference type="Proteomes" id="UP000035682">
    <property type="component" value="Unplaced"/>
</dbReference>
<dbReference type="GO" id="GO:0006508">
    <property type="term" value="P:proteolysis"/>
    <property type="evidence" value="ECO:0007669"/>
    <property type="project" value="UniProtKB-KW"/>
</dbReference>
<keyword evidence="5 8" id="KW-0482">Metalloprotease</keyword>
<reference evidence="12" key="2">
    <citation type="submission" date="2020-12" db="UniProtKB">
        <authorList>
            <consortium name="WormBaseParasite"/>
        </authorList>
    </citation>
    <scope>IDENTIFICATION</scope>
</reference>
<dbReference type="SMART" id="SM00235">
    <property type="entry name" value="ZnMc"/>
    <property type="match status" value="1"/>
</dbReference>
<dbReference type="Pfam" id="PF01400">
    <property type="entry name" value="Astacin"/>
    <property type="match status" value="1"/>
</dbReference>
<keyword evidence="2 8" id="KW-0479">Metal-binding</keyword>
<dbReference type="CTD" id="36382562"/>
<evidence type="ECO:0000256" key="1">
    <source>
        <dbReference type="ARBA" id="ARBA00022670"/>
    </source>
</evidence>
<organism evidence="10">
    <name type="scientific">Strongyloides ratti</name>
    <name type="common">Parasitic roundworm</name>
    <dbReference type="NCBI Taxonomy" id="34506"/>
    <lineage>
        <taxon>Eukaryota</taxon>
        <taxon>Metazoa</taxon>
        <taxon>Ecdysozoa</taxon>
        <taxon>Nematoda</taxon>
        <taxon>Chromadorea</taxon>
        <taxon>Rhabditida</taxon>
        <taxon>Tylenchina</taxon>
        <taxon>Panagrolaimomorpha</taxon>
        <taxon>Strongyloidoidea</taxon>
        <taxon>Strongyloididae</taxon>
        <taxon>Strongyloides</taxon>
    </lineage>
</organism>
<evidence type="ECO:0000256" key="8">
    <source>
        <dbReference type="RuleBase" id="RU361183"/>
    </source>
</evidence>
<proteinExistence type="predicted"/>
<dbReference type="PANTHER" id="PTHR10127">
    <property type="entry name" value="DISCOIDIN, CUB, EGF, LAMININ , AND ZINC METALLOPROTEASE DOMAIN CONTAINING"/>
    <property type="match status" value="1"/>
</dbReference>
<dbReference type="SUPFAM" id="SSF55486">
    <property type="entry name" value="Metalloproteases ('zincins'), catalytic domain"/>
    <property type="match status" value="1"/>
</dbReference>
<dbReference type="PROSITE" id="PS51864">
    <property type="entry name" value="ASTACIN"/>
    <property type="match status" value="1"/>
</dbReference>
<dbReference type="EMBL" id="LN609529">
    <property type="protein sequence ID" value="CEF70189.1"/>
    <property type="molecule type" value="Genomic_DNA"/>
</dbReference>
<evidence type="ECO:0000256" key="7">
    <source>
        <dbReference type="PROSITE-ProRule" id="PRU01211"/>
    </source>
</evidence>
<comment type="caution">
    <text evidence="7">Lacks conserved residue(s) required for the propagation of feature annotation.</text>
</comment>
<keyword evidence="3 8" id="KW-0378">Hydrolase</keyword>
<dbReference type="OrthoDB" id="291007at2759"/>
<name>A0A090LPY3_STRRB</name>
<keyword evidence="11" id="KW-1185">Reference proteome</keyword>
<evidence type="ECO:0000313" key="13">
    <source>
        <dbReference type="WormBase" id="SRAE_2000482300"/>
    </source>
</evidence>
<dbReference type="AlphaFoldDB" id="A0A090LPY3"/>
<dbReference type="InterPro" id="IPR001506">
    <property type="entry name" value="Peptidase_M12A"/>
</dbReference>
<dbReference type="GO" id="GO:0008270">
    <property type="term" value="F:zinc ion binding"/>
    <property type="evidence" value="ECO:0007669"/>
    <property type="project" value="InterPro"/>
</dbReference>
<dbReference type="InterPro" id="IPR006026">
    <property type="entry name" value="Peptidase_Metallo"/>
</dbReference>
<keyword evidence="1 8" id="KW-0645">Protease</keyword>
<sequence>MILINILILLINNHLIRAFENLIYENDFFIQRNKRVALRNLNFRWNETKIYYVIDSKLGHSFELHRAISEIAYKSCLKFEKLQNNEFNINKTGLYFRSGQESDNLFGRRLKTNYYQNITINIKNATPLNFIRWILYALGIDFKHNRPDADDYIIIHRKNINDSFLKHVKQKTRKFVNTYGLKYDFESVMALNEFEYAKNNKKKTFEVIDFKNKKKNITNHFLSQTDILILNKYYCEDKCNPMYQCLNKGVPDYDSCNKCICQFTHTGRYCQHPTYLRTKYCQDLDLKADKNYKEFTLDLSSNCSISITSSPETSIMIEYTFFGNNQGNEYTCNTKTGYIEIRYERNKYHEGLILCSYIINGGFLTEDNYGLLFFRGIKSGQHVKIKYKEISSDKIIPPSADRTKK</sequence>
<comment type="cofactor">
    <cofactor evidence="8">
        <name>Zn(2+)</name>
        <dbReference type="ChEBI" id="CHEBI:29105"/>
    </cofactor>
    <text evidence="8">Binds 1 zinc ion per subunit.</text>
</comment>
<dbReference type="WormBase" id="SRAE_2000482300">
    <property type="protein sequence ID" value="SRP10294"/>
    <property type="gene ID" value="WBGene00265069"/>
</dbReference>
<evidence type="ECO:0000256" key="5">
    <source>
        <dbReference type="ARBA" id="ARBA00023049"/>
    </source>
</evidence>
<evidence type="ECO:0000256" key="3">
    <source>
        <dbReference type="ARBA" id="ARBA00022801"/>
    </source>
</evidence>
<protein>
    <recommendedName>
        <fullName evidence="8">Metalloendopeptidase</fullName>
        <ecNumber evidence="8">3.4.24.-</ecNumber>
    </recommendedName>
</protein>
<dbReference type="PANTHER" id="PTHR10127:SF780">
    <property type="entry name" value="METALLOENDOPEPTIDASE"/>
    <property type="match status" value="1"/>
</dbReference>
<gene>
    <name evidence="10 12 13" type="ORF">SRAE_2000482300</name>
</gene>
<accession>A0A090LPY3</accession>
<evidence type="ECO:0000256" key="4">
    <source>
        <dbReference type="ARBA" id="ARBA00022833"/>
    </source>
</evidence>
<evidence type="ECO:0000256" key="2">
    <source>
        <dbReference type="ARBA" id="ARBA00022723"/>
    </source>
</evidence>
<keyword evidence="4 8" id="KW-0862">Zinc</keyword>
<evidence type="ECO:0000259" key="9">
    <source>
        <dbReference type="PROSITE" id="PS51864"/>
    </source>
</evidence>